<feature type="compositionally biased region" description="Basic residues" evidence="1">
    <location>
        <begin position="67"/>
        <end position="76"/>
    </location>
</feature>
<dbReference type="AlphaFoldDB" id="A0AAD9LZX8"/>
<protein>
    <submittedName>
        <fullName evidence="2">Uncharacterized protein</fullName>
    </submittedName>
</protein>
<sequence length="111" mass="12163">MHFGLSCPCPAFCLIGSLTSPLGRRSQDRLAEASLTLTDRRPADNKHVPSSIHTPLKSRLLFVPNRPRQRGGRTRRPITTSTVQARPRPIRSSIVVTIIVADIHLASAHPG</sequence>
<organism evidence="2 3">
    <name type="scientific">Colletotrichum zoysiae</name>
    <dbReference type="NCBI Taxonomy" id="1216348"/>
    <lineage>
        <taxon>Eukaryota</taxon>
        <taxon>Fungi</taxon>
        <taxon>Dikarya</taxon>
        <taxon>Ascomycota</taxon>
        <taxon>Pezizomycotina</taxon>
        <taxon>Sordariomycetes</taxon>
        <taxon>Hypocreomycetidae</taxon>
        <taxon>Glomerellales</taxon>
        <taxon>Glomerellaceae</taxon>
        <taxon>Colletotrichum</taxon>
        <taxon>Colletotrichum graminicola species complex</taxon>
    </lineage>
</organism>
<keyword evidence="3" id="KW-1185">Reference proteome</keyword>
<name>A0AAD9LZX8_9PEZI</name>
<evidence type="ECO:0000256" key="1">
    <source>
        <dbReference type="SAM" id="MobiDB-lite"/>
    </source>
</evidence>
<dbReference type="Proteomes" id="UP001232148">
    <property type="component" value="Unassembled WGS sequence"/>
</dbReference>
<dbReference type="EMBL" id="MU842874">
    <property type="protein sequence ID" value="KAK2028721.1"/>
    <property type="molecule type" value="Genomic_DNA"/>
</dbReference>
<proteinExistence type="predicted"/>
<feature type="region of interest" description="Disordered" evidence="1">
    <location>
        <begin position="66"/>
        <end position="86"/>
    </location>
</feature>
<evidence type="ECO:0000313" key="3">
    <source>
        <dbReference type="Proteomes" id="UP001232148"/>
    </source>
</evidence>
<accession>A0AAD9LZX8</accession>
<gene>
    <name evidence="2" type="ORF">LX32DRAFT_639790</name>
</gene>
<comment type="caution">
    <text evidence="2">The sequence shown here is derived from an EMBL/GenBank/DDBJ whole genome shotgun (WGS) entry which is preliminary data.</text>
</comment>
<evidence type="ECO:0000313" key="2">
    <source>
        <dbReference type="EMBL" id="KAK2028721.1"/>
    </source>
</evidence>
<reference evidence="2" key="1">
    <citation type="submission" date="2021-06" db="EMBL/GenBank/DDBJ databases">
        <title>Comparative genomics, transcriptomics and evolutionary studies reveal genomic signatures of adaptation to plant cell wall in hemibiotrophic fungi.</title>
        <authorList>
            <consortium name="DOE Joint Genome Institute"/>
            <person name="Baroncelli R."/>
            <person name="Diaz J.F."/>
            <person name="Benocci T."/>
            <person name="Peng M."/>
            <person name="Battaglia E."/>
            <person name="Haridas S."/>
            <person name="Andreopoulos W."/>
            <person name="Labutti K."/>
            <person name="Pangilinan J."/>
            <person name="Floch G.L."/>
            <person name="Makela M.R."/>
            <person name="Henrissat B."/>
            <person name="Grigoriev I.V."/>
            <person name="Crouch J.A."/>
            <person name="De Vries R.P."/>
            <person name="Sukno S.A."/>
            <person name="Thon M.R."/>
        </authorList>
    </citation>
    <scope>NUCLEOTIDE SEQUENCE</scope>
    <source>
        <strain evidence="2">MAFF235873</strain>
    </source>
</reference>